<dbReference type="EMBL" id="KF228945">
    <property type="protein sequence ID" value="AHX36827.1"/>
    <property type="molecule type" value="Genomic_DNA"/>
</dbReference>
<evidence type="ECO:0000256" key="1">
    <source>
        <dbReference type="SAM" id="SignalP"/>
    </source>
</evidence>
<feature type="chain" id="PRO_5030001511" evidence="1">
    <location>
        <begin position="18"/>
        <end position="106"/>
    </location>
</feature>
<keyword evidence="1" id="KW-0732">Signal</keyword>
<protein>
    <submittedName>
        <fullName evidence="2">Uncharacterized protein</fullName>
    </submittedName>
</protein>
<reference evidence="2" key="1">
    <citation type="journal article" date="2014" name="Nat. Commun.">
        <title>The Vibrio cholerae type VI secretion system employs diverse effector modules for intraspecific competition.</title>
        <authorList>
            <person name="Unterweger D."/>
            <person name="Miyata S.T."/>
            <person name="Bachmann V."/>
            <person name="Brooks T.M."/>
            <person name="Mullins T."/>
            <person name="Kostiuk B."/>
            <person name="Provenzano D."/>
            <person name="Pukatzki S."/>
        </authorList>
    </citation>
    <scope>NUCLEOTIDE SEQUENCE</scope>
    <source>
        <strain evidence="2">DL4211</strain>
    </source>
</reference>
<accession>A0A023PT81</accession>
<feature type="signal peptide" evidence="1">
    <location>
        <begin position="1"/>
        <end position="17"/>
    </location>
</feature>
<dbReference type="RefSeq" id="WP_000251888.1">
    <property type="nucleotide sequence ID" value="NZ_CP053805.1"/>
</dbReference>
<name>A0A023PT81_VIBCL</name>
<evidence type="ECO:0000313" key="2">
    <source>
        <dbReference type="EMBL" id="AHX36827.1"/>
    </source>
</evidence>
<sequence length="106" mass="11970">MVRLFGFLFFLSFSILAKDLDNSQVYSVPSDERWLLIDILKNPCDVCTSDIYIQSGSARINGVWVSGVFEFSVSEKIDILFDSDTKFALGDIVQKISVETESNENM</sequence>
<proteinExistence type="predicted"/>
<organism evidence="2">
    <name type="scientific">Vibrio cholerae</name>
    <dbReference type="NCBI Taxonomy" id="666"/>
    <lineage>
        <taxon>Bacteria</taxon>
        <taxon>Pseudomonadati</taxon>
        <taxon>Pseudomonadota</taxon>
        <taxon>Gammaproteobacteria</taxon>
        <taxon>Vibrionales</taxon>
        <taxon>Vibrionaceae</taxon>
        <taxon>Vibrio</taxon>
    </lineage>
</organism>
<dbReference type="AlphaFoldDB" id="A0A023PT81"/>